<dbReference type="Proteomes" id="UP000526125">
    <property type="component" value="Unassembled WGS sequence"/>
</dbReference>
<dbReference type="Pfam" id="PF13021">
    <property type="entry name" value="DUF3885"/>
    <property type="match status" value="1"/>
</dbReference>
<comment type="caution">
    <text evidence="2">The sequence shown here is derived from an EMBL/GenBank/DDBJ whole genome shotgun (WGS) entry which is preliminary data.</text>
</comment>
<proteinExistence type="predicted"/>
<protein>
    <submittedName>
        <fullName evidence="2">DUF3885 domain-containing protein</fullName>
    </submittedName>
</protein>
<sequence>MKDIEKRELEYRYKDPDEDDEETITVQYCTKIELENLKVKDLFSAIAYREIAPESRIVGDIYLINETKKCIFHIHDSRGMDVVATDTDTLRPVYEKFNDWILDFDRNKINQIFHDQTQ</sequence>
<dbReference type="RefSeq" id="WP_175397414.1">
    <property type="nucleotide sequence ID" value="NZ_JABMCB010000192.1"/>
</dbReference>
<dbReference type="EMBL" id="JABMCB010000192">
    <property type="protein sequence ID" value="NUU77783.1"/>
    <property type="molecule type" value="Genomic_DNA"/>
</dbReference>
<reference evidence="2 3" key="1">
    <citation type="submission" date="2020-05" db="EMBL/GenBank/DDBJ databases">
        <title>Genome Sequencing of Type Strains.</title>
        <authorList>
            <person name="Lemaire J.F."/>
            <person name="Inderbitzin P."/>
            <person name="Gregorio O.A."/>
            <person name="Collins S.B."/>
            <person name="Wespe N."/>
            <person name="Knight-Connoni V."/>
        </authorList>
    </citation>
    <scope>NUCLEOTIDE SEQUENCE [LARGE SCALE GENOMIC DNA]</scope>
    <source>
        <strain evidence="2 3">LMG 21957</strain>
    </source>
</reference>
<organism evidence="2 3">
    <name type="scientific">Paenibacillus xylanilyticus</name>
    <dbReference type="NCBI Taxonomy" id="248903"/>
    <lineage>
        <taxon>Bacteria</taxon>
        <taxon>Bacillati</taxon>
        <taxon>Bacillota</taxon>
        <taxon>Bacilli</taxon>
        <taxon>Bacillales</taxon>
        <taxon>Paenibacillaceae</taxon>
        <taxon>Paenibacillus</taxon>
    </lineage>
</organism>
<evidence type="ECO:0000313" key="3">
    <source>
        <dbReference type="Proteomes" id="UP000526125"/>
    </source>
</evidence>
<gene>
    <name evidence="2" type="ORF">HP552_21450</name>
</gene>
<dbReference type="AlphaFoldDB" id="A0A7Y6EXH1"/>
<keyword evidence="3" id="KW-1185">Reference proteome</keyword>
<name>A0A7Y6EXH1_9BACL</name>
<evidence type="ECO:0000313" key="2">
    <source>
        <dbReference type="EMBL" id="NUU77783.1"/>
    </source>
</evidence>
<accession>A0A7Y6EXH1</accession>
<dbReference type="InterPro" id="IPR024976">
    <property type="entry name" value="DUF3885"/>
</dbReference>
<evidence type="ECO:0000259" key="1">
    <source>
        <dbReference type="Pfam" id="PF13021"/>
    </source>
</evidence>
<feature type="domain" description="DUF3885" evidence="1">
    <location>
        <begin position="5"/>
        <end position="105"/>
    </location>
</feature>